<keyword evidence="2" id="KW-1185">Reference proteome</keyword>
<dbReference type="AlphaFoldDB" id="A0A2T1KDR8"/>
<protein>
    <submittedName>
        <fullName evidence="1">Uncharacterized protein</fullName>
    </submittedName>
</protein>
<comment type="caution">
    <text evidence="1">The sequence shown here is derived from an EMBL/GenBank/DDBJ whole genome shotgun (WGS) entry which is preliminary data.</text>
</comment>
<gene>
    <name evidence="1" type="ORF">C7H09_08495</name>
</gene>
<proteinExistence type="predicted"/>
<name>A0A2T1KDR8_9GAMM</name>
<evidence type="ECO:0000313" key="1">
    <source>
        <dbReference type="EMBL" id="PSF08200.1"/>
    </source>
</evidence>
<reference evidence="1 2" key="1">
    <citation type="submission" date="2018-03" db="EMBL/GenBank/DDBJ databases">
        <title>Marinobacter brunus sp. nov., a marine bacterium of Gamma-proteobacteria isolated from the surface seawater of the South China Sea.</title>
        <authorList>
            <person name="Cheng H."/>
            <person name="Wu Y.-H."/>
            <person name="Xamxidin M."/>
            <person name="Xu X.-W."/>
        </authorList>
    </citation>
    <scope>NUCLEOTIDE SEQUENCE [LARGE SCALE GENOMIC DNA]</scope>
    <source>
        <strain evidence="1 2">NH169-3</strain>
    </source>
</reference>
<dbReference type="Proteomes" id="UP000239866">
    <property type="component" value="Unassembled WGS sequence"/>
</dbReference>
<evidence type="ECO:0000313" key="2">
    <source>
        <dbReference type="Proteomes" id="UP000239866"/>
    </source>
</evidence>
<sequence>MNPVRNRKNGGASQVFEASKRRIVAQELDGGHGFIREWRFGSFPGPGFGYNAGFILARGKNAA</sequence>
<accession>A0A2T1KDR8</accession>
<organism evidence="1 2">
    <name type="scientific">Marinobacter fuscus</name>
    <dbReference type="NCBI Taxonomy" id="2109942"/>
    <lineage>
        <taxon>Bacteria</taxon>
        <taxon>Pseudomonadati</taxon>
        <taxon>Pseudomonadota</taxon>
        <taxon>Gammaproteobacteria</taxon>
        <taxon>Pseudomonadales</taxon>
        <taxon>Marinobacteraceae</taxon>
        <taxon>Marinobacter</taxon>
    </lineage>
</organism>
<dbReference type="EMBL" id="PXNP01000053">
    <property type="protein sequence ID" value="PSF08200.1"/>
    <property type="molecule type" value="Genomic_DNA"/>
</dbReference>